<gene>
    <name evidence="4" type="ORF">KSP39_PZI012388</name>
</gene>
<protein>
    <submittedName>
        <fullName evidence="4">Glucan endo-1,3-beta-glucosidase 1</fullName>
    </submittedName>
</protein>
<dbReference type="InterPro" id="IPR044788">
    <property type="entry name" value="X8_dom_prot"/>
</dbReference>
<evidence type="ECO:0000313" key="5">
    <source>
        <dbReference type="Proteomes" id="UP001418222"/>
    </source>
</evidence>
<keyword evidence="1" id="KW-0732">Signal</keyword>
<proteinExistence type="predicted"/>
<evidence type="ECO:0000313" key="4">
    <source>
        <dbReference type="EMBL" id="KAK8937219.1"/>
    </source>
</evidence>
<dbReference type="InterPro" id="IPR012946">
    <property type="entry name" value="X8"/>
</dbReference>
<organism evidence="4 5">
    <name type="scientific">Platanthera zijinensis</name>
    <dbReference type="NCBI Taxonomy" id="2320716"/>
    <lineage>
        <taxon>Eukaryota</taxon>
        <taxon>Viridiplantae</taxon>
        <taxon>Streptophyta</taxon>
        <taxon>Embryophyta</taxon>
        <taxon>Tracheophyta</taxon>
        <taxon>Spermatophyta</taxon>
        <taxon>Magnoliopsida</taxon>
        <taxon>Liliopsida</taxon>
        <taxon>Asparagales</taxon>
        <taxon>Orchidaceae</taxon>
        <taxon>Orchidoideae</taxon>
        <taxon>Orchideae</taxon>
        <taxon>Orchidinae</taxon>
        <taxon>Platanthera</taxon>
    </lineage>
</organism>
<reference evidence="4 5" key="1">
    <citation type="journal article" date="2022" name="Nat. Plants">
        <title>Genomes of leafy and leafless Platanthera orchids illuminate the evolution of mycoheterotrophy.</title>
        <authorList>
            <person name="Li M.H."/>
            <person name="Liu K.W."/>
            <person name="Li Z."/>
            <person name="Lu H.C."/>
            <person name="Ye Q.L."/>
            <person name="Zhang D."/>
            <person name="Wang J.Y."/>
            <person name="Li Y.F."/>
            <person name="Zhong Z.M."/>
            <person name="Liu X."/>
            <person name="Yu X."/>
            <person name="Liu D.K."/>
            <person name="Tu X.D."/>
            <person name="Liu B."/>
            <person name="Hao Y."/>
            <person name="Liao X.Y."/>
            <person name="Jiang Y.T."/>
            <person name="Sun W.H."/>
            <person name="Chen J."/>
            <person name="Chen Y.Q."/>
            <person name="Ai Y."/>
            <person name="Zhai J.W."/>
            <person name="Wu S.S."/>
            <person name="Zhou Z."/>
            <person name="Hsiao Y.Y."/>
            <person name="Wu W.L."/>
            <person name="Chen Y.Y."/>
            <person name="Lin Y.F."/>
            <person name="Hsu J.L."/>
            <person name="Li C.Y."/>
            <person name="Wang Z.W."/>
            <person name="Zhao X."/>
            <person name="Zhong W.Y."/>
            <person name="Ma X.K."/>
            <person name="Ma L."/>
            <person name="Huang J."/>
            <person name="Chen G.Z."/>
            <person name="Huang M.Z."/>
            <person name="Huang L."/>
            <person name="Peng D.H."/>
            <person name="Luo Y.B."/>
            <person name="Zou S.Q."/>
            <person name="Chen S.P."/>
            <person name="Lan S."/>
            <person name="Tsai W.C."/>
            <person name="Van de Peer Y."/>
            <person name="Liu Z.J."/>
        </authorList>
    </citation>
    <scope>NUCLEOTIDE SEQUENCE [LARGE SCALE GENOMIC DNA]</scope>
    <source>
        <strain evidence="4">Lor287</strain>
    </source>
</reference>
<dbReference type="Proteomes" id="UP001418222">
    <property type="component" value="Unassembled WGS sequence"/>
</dbReference>
<evidence type="ECO:0000256" key="1">
    <source>
        <dbReference type="ARBA" id="ARBA00022729"/>
    </source>
</evidence>
<dbReference type="AlphaFoldDB" id="A0AAP0BFQ2"/>
<sequence length="304" mass="32136">MKAVDDGRSRIGGTEVGKPALNRRGRNPYFICFALESYSHWDCLLHQSSKESCSAKMAGSMSKEQDSSNNAATSATALILLTNTTASLIKVEKPRRRLDVVTPVGGVPVFNPSNPAGPTTPIYNPVPTPYPTLTPPTPTMTPENPDTAPGMGTPLSSGQSWCIASQTASQTTLQVALDYACGYGGADCAEIQPGSSCYNPNTIRDHASYAFNSYYQKNPVPTSCDFGGTAVITNVDPSTSTCQYPSTSASSSVPNTDSSFPNPTTPAGPSIYGSNPPNSMNRALNLRTVSLFLTLLCLLLSMDL</sequence>
<dbReference type="EMBL" id="JBBWWQ010000010">
    <property type="protein sequence ID" value="KAK8937219.1"/>
    <property type="molecule type" value="Genomic_DNA"/>
</dbReference>
<keyword evidence="5" id="KW-1185">Reference proteome</keyword>
<dbReference type="SMART" id="SM00768">
    <property type="entry name" value="X8"/>
    <property type="match status" value="1"/>
</dbReference>
<accession>A0AAP0BFQ2</accession>
<feature type="domain" description="X8" evidence="3">
    <location>
        <begin position="160"/>
        <end position="244"/>
    </location>
</feature>
<evidence type="ECO:0000256" key="2">
    <source>
        <dbReference type="SAM" id="MobiDB-lite"/>
    </source>
</evidence>
<dbReference type="FunFam" id="1.20.58.1040:FF:000007">
    <property type="entry name" value="PLASMODESMATA CALLOSE-BINDING PROTEIN 2"/>
    <property type="match status" value="1"/>
</dbReference>
<dbReference type="PANTHER" id="PTHR31044:SF52">
    <property type="entry name" value="OS01G0631500 PROTEIN"/>
    <property type="match status" value="1"/>
</dbReference>
<evidence type="ECO:0000259" key="3">
    <source>
        <dbReference type="SMART" id="SM00768"/>
    </source>
</evidence>
<feature type="region of interest" description="Disordered" evidence="2">
    <location>
        <begin position="243"/>
        <end position="273"/>
    </location>
</feature>
<dbReference type="PANTHER" id="PTHR31044">
    <property type="entry name" value="BETA-1,3 GLUCANASE"/>
    <property type="match status" value="1"/>
</dbReference>
<dbReference type="Pfam" id="PF07983">
    <property type="entry name" value="X8"/>
    <property type="match status" value="1"/>
</dbReference>
<dbReference type="GO" id="GO:0009506">
    <property type="term" value="C:plasmodesma"/>
    <property type="evidence" value="ECO:0007669"/>
    <property type="project" value="UniProtKB-ARBA"/>
</dbReference>
<dbReference type="Gene3D" id="1.20.58.1040">
    <property type="match status" value="1"/>
</dbReference>
<comment type="caution">
    <text evidence="4">The sequence shown here is derived from an EMBL/GenBank/DDBJ whole genome shotgun (WGS) entry which is preliminary data.</text>
</comment>
<name>A0AAP0BFQ2_9ASPA</name>